<reference evidence="8 9" key="1">
    <citation type="journal article" date="2024" name="Science">
        <title>Giant polyketide synthase enzymes in the biosynthesis of giant marine polyether toxins.</title>
        <authorList>
            <person name="Fallon T.R."/>
            <person name="Shende V.V."/>
            <person name="Wierzbicki I.H."/>
            <person name="Pendleton A.L."/>
            <person name="Watervoot N.F."/>
            <person name="Auber R.P."/>
            <person name="Gonzalez D.J."/>
            <person name="Wisecaver J.H."/>
            <person name="Moore B.S."/>
        </authorList>
    </citation>
    <scope>NUCLEOTIDE SEQUENCE [LARGE SCALE GENOMIC DNA]</scope>
    <source>
        <strain evidence="8 9">12B1</strain>
    </source>
</reference>
<dbReference type="Gene3D" id="3.20.20.80">
    <property type="entry name" value="Glycosidases"/>
    <property type="match status" value="1"/>
</dbReference>
<dbReference type="EMBL" id="JBGBPQ010000013">
    <property type="protein sequence ID" value="KAL1512183.1"/>
    <property type="molecule type" value="Genomic_DNA"/>
</dbReference>
<dbReference type="InterPro" id="IPR045053">
    <property type="entry name" value="MAN-like"/>
</dbReference>
<dbReference type="SUPFAM" id="SSF51445">
    <property type="entry name" value="(Trans)glycosidases"/>
    <property type="match status" value="1"/>
</dbReference>
<dbReference type="PANTHER" id="PTHR31451">
    <property type="match status" value="1"/>
</dbReference>
<evidence type="ECO:0000313" key="9">
    <source>
        <dbReference type="Proteomes" id="UP001515480"/>
    </source>
</evidence>
<keyword evidence="5" id="KW-0326">Glycosidase</keyword>
<proteinExistence type="inferred from homology"/>
<evidence type="ECO:0000256" key="4">
    <source>
        <dbReference type="ARBA" id="ARBA00022801"/>
    </source>
</evidence>
<evidence type="ECO:0000259" key="7">
    <source>
        <dbReference type="Pfam" id="PF26410"/>
    </source>
</evidence>
<keyword evidence="6" id="KW-0732">Signal</keyword>
<evidence type="ECO:0000256" key="2">
    <source>
        <dbReference type="ARBA" id="ARBA00005641"/>
    </source>
</evidence>
<name>A0AB34J699_PRYPA</name>
<keyword evidence="9" id="KW-1185">Reference proteome</keyword>
<dbReference type="InterPro" id="IPR001547">
    <property type="entry name" value="Glyco_hydro_5"/>
</dbReference>
<feature type="domain" description="Glycoside hydrolase family 5" evidence="7">
    <location>
        <begin position="55"/>
        <end position="477"/>
    </location>
</feature>
<dbReference type="Pfam" id="PF26410">
    <property type="entry name" value="GH5_mannosidase"/>
    <property type="match status" value="1"/>
</dbReference>
<comment type="similarity">
    <text evidence="2">Belongs to the glycosyl hydrolase 5 (cellulase A) family.</text>
</comment>
<dbReference type="EC" id="3.2.1.78" evidence="3"/>
<dbReference type="GO" id="GO:0016985">
    <property type="term" value="F:mannan endo-1,4-beta-mannosidase activity"/>
    <property type="evidence" value="ECO:0007669"/>
    <property type="project" value="UniProtKB-EC"/>
</dbReference>
<evidence type="ECO:0000256" key="1">
    <source>
        <dbReference type="ARBA" id="ARBA00001678"/>
    </source>
</evidence>
<keyword evidence="4" id="KW-0378">Hydrolase</keyword>
<evidence type="ECO:0000256" key="3">
    <source>
        <dbReference type="ARBA" id="ARBA00012706"/>
    </source>
</evidence>
<protein>
    <recommendedName>
        <fullName evidence="3">mannan endo-1,4-beta-mannosidase</fullName>
        <ecNumber evidence="3">3.2.1.78</ecNumber>
    </recommendedName>
</protein>
<dbReference type="Proteomes" id="UP001515480">
    <property type="component" value="Unassembled WGS sequence"/>
</dbReference>
<dbReference type="InterPro" id="IPR017853">
    <property type="entry name" value="GH"/>
</dbReference>
<evidence type="ECO:0000313" key="8">
    <source>
        <dbReference type="EMBL" id="KAL1512183.1"/>
    </source>
</evidence>
<feature type="signal peptide" evidence="6">
    <location>
        <begin position="1"/>
        <end position="26"/>
    </location>
</feature>
<gene>
    <name evidence="8" type="ORF">AB1Y20_005449</name>
</gene>
<comment type="caution">
    <text evidence="8">The sequence shown here is derived from an EMBL/GenBank/DDBJ whole genome shotgun (WGS) entry which is preliminary data.</text>
</comment>
<comment type="catalytic activity">
    <reaction evidence="1">
        <text>Random hydrolysis of (1-&gt;4)-beta-D-mannosidic linkages in mannans, galactomannans and glucomannans.</text>
        <dbReference type="EC" id="3.2.1.78"/>
    </reaction>
</comment>
<dbReference type="PANTHER" id="PTHR31451:SF40">
    <property type="entry name" value="GLYCOSIDE HYDROLASE FAMILY 5 DOMAIN-CONTAINING PROTEIN"/>
    <property type="match status" value="1"/>
</dbReference>
<feature type="chain" id="PRO_5044281671" description="mannan endo-1,4-beta-mannosidase" evidence="6">
    <location>
        <begin position="27"/>
        <end position="484"/>
    </location>
</feature>
<sequence>MWRRCSTRAAAFFLVLGLAVLSQLGAWPQQPRVYMAAPSWELHDPASQSVPFSPFVSSIGGRLFRYGRPYRFIGANLWTGMNMGAVVAAGGDRKRLVRELDRLSSLGMKNVRVLAASEGPDQVEGWFPWRPATPWRIVPSMQPEPGQYNLDVVAGLDFLLAQLGKRNMTAVLILGNMWPWSGGFAQYVSWATKTEIPYMPPADGGDWDRFQRYSVAFYSNENALRAFAAHVKFVLTKRNEFSGVLYRDDPTIMAYQLANEPRAMRSVAAYRKWISDVTSMIKHLSPNHLVTIGSEGRTPFAFSYVGIDPVADHSLEGVDYMTIHVWPQNWDWYDPLREETMGSAINRSLVYIREHVAMAAKLGKPLVIEEFGTARDDNLHEAGTPLRMRDQYYSVIFGEVVAHALKRSPLVGANFWAWAGEGRPRMPRTPGSRLEAIHCWQPNDPLIGDPPHEGAGWYSVYNTDTSTTAVLKNFSALIDAVDEQ</sequence>
<evidence type="ECO:0000256" key="6">
    <source>
        <dbReference type="SAM" id="SignalP"/>
    </source>
</evidence>
<organism evidence="8 9">
    <name type="scientific">Prymnesium parvum</name>
    <name type="common">Toxic golden alga</name>
    <dbReference type="NCBI Taxonomy" id="97485"/>
    <lineage>
        <taxon>Eukaryota</taxon>
        <taxon>Haptista</taxon>
        <taxon>Haptophyta</taxon>
        <taxon>Prymnesiophyceae</taxon>
        <taxon>Prymnesiales</taxon>
        <taxon>Prymnesiaceae</taxon>
        <taxon>Prymnesium</taxon>
    </lineage>
</organism>
<evidence type="ECO:0000256" key="5">
    <source>
        <dbReference type="ARBA" id="ARBA00023295"/>
    </source>
</evidence>
<dbReference type="AlphaFoldDB" id="A0AB34J699"/>
<accession>A0AB34J699</accession>